<comment type="caution">
    <text evidence="2">The sequence shown here is derived from an EMBL/GenBank/DDBJ whole genome shotgun (WGS) entry which is preliminary data.</text>
</comment>
<accession>A0A3N6MPF4</accession>
<feature type="region of interest" description="Disordered" evidence="1">
    <location>
        <begin position="1"/>
        <end position="20"/>
    </location>
</feature>
<dbReference type="EMBL" id="REGA01000001">
    <property type="protein sequence ID" value="RQG98041.1"/>
    <property type="molecule type" value="Genomic_DNA"/>
</dbReference>
<evidence type="ECO:0000313" key="3">
    <source>
        <dbReference type="Proteomes" id="UP000282323"/>
    </source>
</evidence>
<sequence>MVPGDGLAKSDAFGPEITPADRRRLLGRSRSIRTGGTDPRLATARRSIYSTVRLLCHRTTTFACRIERIER</sequence>
<evidence type="ECO:0000313" key="2">
    <source>
        <dbReference type="EMBL" id="RQG98041.1"/>
    </source>
</evidence>
<dbReference type="AlphaFoldDB" id="A0A3N6MPF4"/>
<organism evidence="2 3">
    <name type="scientific">Natrarchaeobius chitinivorans</name>
    <dbReference type="NCBI Taxonomy" id="1679083"/>
    <lineage>
        <taxon>Archaea</taxon>
        <taxon>Methanobacteriati</taxon>
        <taxon>Methanobacteriota</taxon>
        <taxon>Stenosarchaea group</taxon>
        <taxon>Halobacteria</taxon>
        <taxon>Halobacteriales</taxon>
        <taxon>Natrialbaceae</taxon>
        <taxon>Natrarchaeobius</taxon>
    </lineage>
</organism>
<keyword evidence="3" id="KW-1185">Reference proteome</keyword>
<reference evidence="2 3" key="1">
    <citation type="submission" date="2018-10" db="EMBL/GenBank/DDBJ databases">
        <title>Natrarchaeobius chitinivorans gen. nov., sp. nov., and Natrarchaeobius haloalkaliphilus sp. nov., alkaliphilic, chitin-utilizing haloarchaea from hypersaline alkaline lakes.</title>
        <authorList>
            <person name="Sorokin D.Y."/>
            <person name="Elcheninov A.G."/>
            <person name="Kostrikina N.A."/>
            <person name="Bale N.J."/>
            <person name="Sinninghe Damste J.S."/>
            <person name="Khijniak T.V."/>
            <person name="Kublanov I.V."/>
            <person name="Toshchakov S.V."/>
        </authorList>
    </citation>
    <scope>NUCLEOTIDE SEQUENCE [LARGE SCALE GENOMIC DNA]</scope>
    <source>
        <strain evidence="2 3">AArcht4T</strain>
    </source>
</reference>
<dbReference type="Proteomes" id="UP000282323">
    <property type="component" value="Unassembled WGS sequence"/>
</dbReference>
<name>A0A3N6MPF4_NATCH</name>
<evidence type="ECO:0000256" key="1">
    <source>
        <dbReference type="SAM" id="MobiDB-lite"/>
    </source>
</evidence>
<proteinExistence type="predicted"/>
<gene>
    <name evidence="2" type="ORF">EA473_02300</name>
</gene>
<protein>
    <submittedName>
        <fullName evidence="2">Uncharacterized protein</fullName>
    </submittedName>
</protein>